<comment type="caution">
    <text evidence="1">The sequence shown here is derived from an EMBL/GenBank/DDBJ whole genome shotgun (WGS) entry which is preliminary data.</text>
</comment>
<evidence type="ECO:0000313" key="1">
    <source>
        <dbReference type="EMBL" id="CAI0383351.1"/>
    </source>
</evidence>
<dbReference type="AlphaFoldDB" id="A0AAV0HE16"/>
<organism evidence="1 2">
    <name type="scientific">Linum tenue</name>
    <dbReference type="NCBI Taxonomy" id="586396"/>
    <lineage>
        <taxon>Eukaryota</taxon>
        <taxon>Viridiplantae</taxon>
        <taxon>Streptophyta</taxon>
        <taxon>Embryophyta</taxon>
        <taxon>Tracheophyta</taxon>
        <taxon>Spermatophyta</taxon>
        <taxon>Magnoliopsida</taxon>
        <taxon>eudicotyledons</taxon>
        <taxon>Gunneridae</taxon>
        <taxon>Pentapetalae</taxon>
        <taxon>rosids</taxon>
        <taxon>fabids</taxon>
        <taxon>Malpighiales</taxon>
        <taxon>Linaceae</taxon>
        <taxon>Linum</taxon>
    </lineage>
</organism>
<gene>
    <name evidence="1" type="ORF">LITE_LOCUS3957</name>
</gene>
<name>A0AAV0HE16_9ROSI</name>
<keyword evidence="2" id="KW-1185">Reference proteome</keyword>
<proteinExistence type="predicted"/>
<dbReference type="Proteomes" id="UP001154282">
    <property type="component" value="Unassembled WGS sequence"/>
</dbReference>
<reference evidence="1" key="1">
    <citation type="submission" date="2022-08" db="EMBL/GenBank/DDBJ databases">
        <authorList>
            <person name="Gutierrez-Valencia J."/>
        </authorList>
    </citation>
    <scope>NUCLEOTIDE SEQUENCE</scope>
</reference>
<sequence>MSLEDALEPSQPIWASVPSQERNFLGSLTVLSFLGRWVVGKLFSRQIPPRPLPSS</sequence>
<accession>A0AAV0HE16</accession>
<evidence type="ECO:0000313" key="2">
    <source>
        <dbReference type="Proteomes" id="UP001154282"/>
    </source>
</evidence>
<protein>
    <submittedName>
        <fullName evidence="1">Uncharacterized protein</fullName>
    </submittedName>
</protein>
<dbReference type="EMBL" id="CAMGYJ010000002">
    <property type="protein sequence ID" value="CAI0383351.1"/>
    <property type="molecule type" value="Genomic_DNA"/>
</dbReference>